<feature type="binding site" evidence="8">
    <location>
        <begin position="173"/>
        <end position="174"/>
    </location>
    <ligand>
        <name>ATP</name>
        <dbReference type="ChEBI" id="CHEBI:30616"/>
    </ligand>
</feature>
<dbReference type="InterPro" id="IPR041739">
    <property type="entry name" value="G5K_ProB"/>
</dbReference>
<dbReference type="EMBL" id="JAWJZB010000006">
    <property type="protein sequence ID" value="MDV5088415.1"/>
    <property type="molecule type" value="Genomic_DNA"/>
</dbReference>
<proteinExistence type="inferred from homology"/>
<feature type="binding site" evidence="8">
    <location>
        <position position="153"/>
    </location>
    <ligand>
        <name>substrate</name>
    </ligand>
</feature>
<evidence type="ECO:0000256" key="2">
    <source>
        <dbReference type="ARBA" id="ARBA00022605"/>
    </source>
</evidence>
<dbReference type="InterPro" id="IPR001048">
    <property type="entry name" value="Asp/Glu/Uridylate_kinase"/>
</dbReference>
<keyword evidence="1 8" id="KW-0963">Cytoplasm</keyword>
<evidence type="ECO:0000256" key="4">
    <source>
        <dbReference type="ARBA" id="ARBA00022679"/>
    </source>
</evidence>
<dbReference type="PANTHER" id="PTHR43654:SF1">
    <property type="entry name" value="ISOPENTENYL PHOSPHATE KINASE"/>
    <property type="match status" value="1"/>
</dbReference>
<dbReference type="NCBIfam" id="TIGR01027">
    <property type="entry name" value="proB"/>
    <property type="match status" value="1"/>
</dbReference>
<dbReference type="CDD" id="cd04242">
    <property type="entry name" value="AAK_G5K_ProB"/>
    <property type="match status" value="1"/>
</dbReference>
<feature type="binding site" evidence="8">
    <location>
        <begin position="215"/>
        <end position="221"/>
    </location>
    <ligand>
        <name>ATP</name>
        <dbReference type="ChEBI" id="CHEBI:30616"/>
    </ligand>
</feature>
<gene>
    <name evidence="8 10" type="primary">proB</name>
    <name evidence="10" type="ORF">RVY80_06075</name>
</gene>
<comment type="pathway">
    <text evidence="8">Amino-acid biosynthesis; L-proline biosynthesis; L-glutamate 5-semialdehyde from L-glutamate: step 1/2.</text>
</comment>
<comment type="caution">
    <text evidence="10">The sequence shown here is derived from an EMBL/GenBank/DDBJ whole genome shotgun (WGS) entry which is preliminary data.</text>
</comment>
<dbReference type="PANTHER" id="PTHR43654">
    <property type="entry name" value="GLUTAMATE 5-KINASE"/>
    <property type="match status" value="1"/>
</dbReference>
<keyword evidence="6 8" id="KW-0418">Kinase</keyword>
<evidence type="ECO:0000256" key="6">
    <source>
        <dbReference type="ARBA" id="ARBA00022777"/>
    </source>
</evidence>
<dbReference type="PROSITE" id="PS00902">
    <property type="entry name" value="GLUTAMATE_5_KINASE"/>
    <property type="match status" value="1"/>
</dbReference>
<feature type="domain" description="PUA" evidence="9">
    <location>
        <begin position="281"/>
        <end position="359"/>
    </location>
</feature>
<dbReference type="InterPro" id="IPR015947">
    <property type="entry name" value="PUA-like_sf"/>
</dbReference>
<protein>
    <recommendedName>
        <fullName evidence="8">Glutamate 5-kinase</fullName>
        <ecNumber evidence="8">2.7.2.11</ecNumber>
    </recommendedName>
    <alternativeName>
        <fullName evidence="8">Gamma-glutamyl kinase</fullName>
        <shortName evidence="8">GK</shortName>
    </alternativeName>
</protein>
<dbReference type="InterPro" id="IPR001057">
    <property type="entry name" value="Glu/AcGlu_kinase"/>
</dbReference>
<reference evidence="10 11" key="1">
    <citation type="submission" date="2023-10" db="EMBL/GenBank/DDBJ databases">
        <title>Veillonella sp. nov., isolated from a pig farm feces dump.</title>
        <authorList>
            <person name="Chang Y.-H."/>
        </authorList>
    </citation>
    <scope>NUCLEOTIDE SEQUENCE [LARGE SCALE GENOMIC DNA]</scope>
    <source>
        <strain evidence="10 11">YH-vei2233</strain>
    </source>
</reference>
<dbReference type="SUPFAM" id="SSF88697">
    <property type="entry name" value="PUA domain-like"/>
    <property type="match status" value="1"/>
</dbReference>
<dbReference type="InterPro" id="IPR011529">
    <property type="entry name" value="Glu_5kinase"/>
</dbReference>
<dbReference type="PIRSF" id="PIRSF000729">
    <property type="entry name" value="GK"/>
    <property type="match status" value="1"/>
</dbReference>
<dbReference type="InterPro" id="IPR019797">
    <property type="entry name" value="Glutamate_5-kinase_CS"/>
</dbReference>
<dbReference type="InterPro" id="IPR002478">
    <property type="entry name" value="PUA"/>
</dbReference>
<dbReference type="HAMAP" id="MF_00456">
    <property type="entry name" value="ProB"/>
    <property type="match status" value="1"/>
</dbReference>
<feature type="binding site" evidence="8">
    <location>
        <position position="141"/>
    </location>
    <ligand>
        <name>substrate</name>
    </ligand>
</feature>
<dbReference type="RefSeq" id="WP_317329954.1">
    <property type="nucleotide sequence ID" value="NZ_JAWJZA010000003.1"/>
</dbReference>
<name>A0ABU3Z930_9FIRM</name>
<comment type="similarity">
    <text evidence="8">Belongs to the glutamate 5-kinase family.</text>
</comment>
<dbReference type="Pfam" id="PF00696">
    <property type="entry name" value="AA_kinase"/>
    <property type="match status" value="1"/>
</dbReference>
<dbReference type="EC" id="2.7.2.11" evidence="8"/>
<feature type="binding site" evidence="8">
    <location>
        <position position="54"/>
    </location>
    <ligand>
        <name>substrate</name>
    </ligand>
</feature>
<evidence type="ECO:0000256" key="3">
    <source>
        <dbReference type="ARBA" id="ARBA00022650"/>
    </source>
</evidence>
<keyword evidence="4 8" id="KW-0808">Transferase</keyword>
<comment type="catalytic activity">
    <reaction evidence="8">
        <text>L-glutamate + ATP = L-glutamyl 5-phosphate + ADP</text>
        <dbReference type="Rhea" id="RHEA:14877"/>
        <dbReference type="ChEBI" id="CHEBI:29985"/>
        <dbReference type="ChEBI" id="CHEBI:30616"/>
        <dbReference type="ChEBI" id="CHEBI:58274"/>
        <dbReference type="ChEBI" id="CHEBI:456216"/>
        <dbReference type="EC" id="2.7.2.11"/>
    </reaction>
</comment>
<comment type="subcellular location">
    <subcellularLocation>
        <location evidence="8">Cytoplasm</location>
    </subcellularLocation>
</comment>
<evidence type="ECO:0000259" key="9">
    <source>
        <dbReference type="SMART" id="SM00359"/>
    </source>
</evidence>
<evidence type="ECO:0000313" key="10">
    <source>
        <dbReference type="EMBL" id="MDV5088415.1"/>
    </source>
</evidence>
<dbReference type="InterPro" id="IPR005715">
    <property type="entry name" value="Glu_5kinase/COase_Synthase"/>
</dbReference>
<dbReference type="Proteomes" id="UP001272515">
    <property type="component" value="Unassembled WGS sequence"/>
</dbReference>
<dbReference type="GO" id="GO:0004349">
    <property type="term" value="F:glutamate 5-kinase activity"/>
    <property type="evidence" value="ECO:0007669"/>
    <property type="project" value="UniProtKB-EC"/>
</dbReference>
<dbReference type="SUPFAM" id="SSF53633">
    <property type="entry name" value="Carbamate kinase-like"/>
    <property type="match status" value="1"/>
</dbReference>
<keyword evidence="2 8" id="KW-0028">Amino-acid biosynthesis</keyword>
<dbReference type="CDD" id="cd21157">
    <property type="entry name" value="PUA_G5K"/>
    <property type="match status" value="1"/>
</dbReference>
<evidence type="ECO:0000256" key="7">
    <source>
        <dbReference type="ARBA" id="ARBA00022840"/>
    </source>
</evidence>
<dbReference type="Gene3D" id="3.40.1160.10">
    <property type="entry name" value="Acetylglutamate kinase-like"/>
    <property type="match status" value="2"/>
</dbReference>
<evidence type="ECO:0000256" key="8">
    <source>
        <dbReference type="HAMAP-Rule" id="MF_00456"/>
    </source>
</evidence>
<dbReference type="SMART" id="SM00359">
    <property type="entry name" value="PUA"/>
    <property type="match status" value="1"/>
</dbReference>
<comment type="function">
    <text evidence="8">Catalyzes the transfer of a phosphate group to glutamate to form L-glutamate 5-phosphate.</text>
</comment>
<keyword evidence="11" id="KW-1185">Reference proteome</keyword>
<feature type="binding site" evidence="8">
    <location>
        <position position="14"/>
    </location>
    <ligand>
        <name>ATP</name>
        <dbReference type="ChEBI" id="CHEBI:30616"/>
    </ligand>
</feature>
<evidence type="ECO:0000313" key="11">
    <source>
        <dbReference type="Proteomes" id="UP001272515"/>
    </source>
</evidence>
<keyword evidence="3 8" id="KW-0641">Proline biosynthesis</keyword>
<keyword evidence="5 8" id="KW-0547">Nucleotide-binding</keyword>
<dbReference type="PROSITE" id="PS50890">
    <property type="entry name" value="PUA"/>
    <property type="match status" value="1"/>
</dbReference>
<sequence>MRAEIQQAKRIVIKVGSSTLCYEKGHLNLERIEKIVRQISDLANQGKEMILVSSGAVGAGLAPLGFKERPRDIVLRQASAAVGQGVLLHMYERMFREYGHTVGQILLTRADSTSRHSYLNLRNTLNALLRLGVIPIINENDVVAIEEFKIGDNDTLSANVAGIIEADLLLILSDIDGLYTSNPSTNPEATLIDEVLQITDETYAIAGGAGSSIGTGGMYTKIKAAHIATNSGVHMVIASGEKDDSIRLVAKGGVVGTHFKPLENAHNQKKHWVAFGKRLQGEIHVDDGCAKAILDKGSSILPAGVISVVGEFEPGETCSILHGNKEIARGMVNYSSHDIDLIKGHKTAEIANLLGIDAASINATYDEVIHRDNLVILR</sequence>
<dbReference type="InterPro" id="IPR036393">
    <property type="entry name" value="AceGlu_kinase-like_sf"/>
</dbReference>
<dbReference type="InterPro" id="IPR036974">
    <property type="entry name" value="PUA_sf"/>
</dbReference>
<evidence type="ECO:0000256" key="1">
    <source>
        <dbReference type="ARBA" id="ARBA00022490"/>
    </source>
</evidence>
<organism evidence="10 11">
    <name type="scientific">Veillonella absiana</name>
    <dbReference type="NCBI Taxonomy" id="3079305"/>
    <lineage>
        <taxon>Bacteria</taxon>
        <taxon>Bacillati</taxon>
        <taxon>Bacillota</taxon>
        <taxon>Negativicutes</taxon>
        <taxon>Veillonellales</taxon>
        <taxon>Veillonellaceae</taxon>
        <taxon>Veillonella</taxon>
    </lineage>
</organism>
<dbReference type="PRINTS" id="PR00474">
    <property type="entry name" value="GLU5KINASE"/>
</dbReference>
<dbReference type="Pfam" id="PF01472">
    <property type="entry name" value="PUA"/>
    <property type="match status" value="1"/>
</dbReference>
<dbReference type="Gene3D" id="2.30.130.10">
    <property type="entry name" value="PUA domain"/>
    <property type="match status" value="1"/>
</dbReference>
<keyword evidence="7 8" id="KW-0067">ATP-binding</keyword>
<accession>A0ABU3Z930</accession>
<evidence type="ECO:0000256" key="5">
    <source>
        <dbReference type="ARBA" id="ARBA00022741"/>
    </source>
</evidence>